<feature type="compositionally biased region" description="Low complexity" evidence="1">
    <location>
        <begin position="466"/>
        <end position="496"/>
    </location>
</feature>
<feature type="non-terminal residue" evidence="2">
    <location>
        <position position="1"/>
    </location>
</feature>
<keyword evidence="3" id="KW-1185">Reference proteome</keyword>
<feature type="compositionally biased region" description="Polar residues" evidence="1">
    <location>
        <begin position="250"/>
        <end position="264"/>
    </location>
</feature>
<accession>B4MFG2</accession>
<protein>
    <submittedName>
        <fullName evidence="2">Uncharacterized protein</fullName>
    </submittedName>
</protein>
<feature type="compositionally biased region" description="Low complexity" evidence="1">
    <location>
        <begin position="619"/>
        <end position="655"/>
    </location>
</feature>
<feature type="region of interest" description="Disordered" evidence="1">
    <location>
        <begin position="463"/>
        <end position="500"/>
    </location>
</feature>
<dbReference type="Proteomes" id="UP000008792">
    <property type="component" value="Unassembled WGS sequence"/>
</dbReference>
<dbReference type="InParanoid" id="B4MFG2"/>
<dbReference type="HOGENOM" id="CLU_438243_0_0_1"/>
<dbReference type="OrthoDB" id="6020543at2759"/>
<name>B4MFG2_DROVI</name>
<feature type="region of interest" description="Disordered" evidence="1">
    <location>
        <begin position="1"/>
        <end position="128"/>
    </location>
</feature>
<sequence>ISTPKPTSSNPTTARPTTTTPKLSSDTPTTTRPVTTTPKPTSSTATSPKPATTTTKSTTISTASSTTPTPTTTTPKPTASIATTAKPTTQPPTPSTRTTSGQDTTKLPPCATEDTNTCTPQQQKQQLNNINKSSRNLLIGESEPQSSQLSKNLVSSEISLDYMNDEAVPEVEGHVESTTAKWTTERPLKKPSTMSSLAAAHILQKLFKVISTTTAAPITRVTFAQMARHNLATSKPFIAESLRQSIKQLAANKSESTKPTNSSKDPADSEYYDSEYDTDELENVLDKDNLKNAKLSVAKTPTIATTTTTISTIGTSSVESTTRAMPIRTNAVMDLLETSSSVPVPAIVNASISKANLTDNADYSDNYVDSDYANDEPLPELDLNAHKNTLIQLLKQKLILGSTTAAPSSSTIPSSRVPDVATEKLSANEIAGTTREVSAPKSLLMSLLRQKLSRMALVKKATEQMATSSTSAPATKSTARSTTTSSSNANGSSNSEYYDDEDYDYVNDAEGTAAAINQDALRPATAKRHSIHPSLSLHAQKPGQASPQVSGDGLTSEAKTPQVKIFASKTQSVPLPKAAFLRQSANEVSERSKHKSKSEADDTKTRTTNTRREIQQSLPNNSTNTTIKPTTTTTTTTSTTTIAPTRSSTHSTAAAAATRQEILTVNKKPWLLQAQNQSVHLAPLQMASHNPVTHTNRSLLEYTTDDTDTEKVPELILKVYEPIDVKVVFCPRNCDEQHDHKYDPADNYKSNCTSGCDTPNPKTNHSVDLWWKPLKLSDTAGFQTIT</sequence>
<reference evidence="2 3" key="1">
    <citation type="journal article" date="2007" name="Nature">
        <title>Evolution of genes and genomes on the Drosophila phylogeny.</title>
        <authorList>
            <consortium name="Drosophila 12 Genomes Consortium"/>
            <person name="Clark A.G."/>
            <person name="Eisen M.B."/>
            <person name="Smith D.R."/>
            <person name="Bergman C.M."/>
            <person name="Oliver B."/>
            <person name="Markow T.A."/>
            <person name="Kaufman T.C."/>
            <person name="Kellis M."/>
            <person name="Gelbart W."/>
            <person name="Iyer V.N."/>
            <person name="Pollard D.A."/>
            <person name="Sackton T.B."/>
            <person name="Larracuente A.M."/>
            <person name="Singh N.D."/>
            <person name="Abad J.P."/>
            <person name="Abt D.N."/>
            <person name="Adryan B."/>
            <person name="Aguade M."/>
            <person name="Akashi H."/>
            <person name="Anderson W.W."/>
            <person name="Aquadro C.F."/>
            <person name="Ardell D.H."/>
            <person name="Arguello R."/>
            <person name="Artieri C.G."/>
            <person name="Barbash D.A."/>
            <person name="Barker D."/>
            <person name="Barsanti P."/>
            <person name="Batterham P."/>
            <person name="Batzoglou S."/>
            <person name="Begun D."/>
            <person name="Bhutkar A."/>
            <person name="Blanco E."/>
            <person name="Bosak S.A."/>
            <person name="Bradley R.K."/>
            <person name="Brand A.D."/>
            <person name="Brent M.R."/>
            <person name="Brooks A.N."/>
            <person name="Brown R.H."/>
            <person name="Butlin R.K."/>
            <person name="Caggese C."/>
            <person name="Calvi B.R."/>
            <person name="Bernardo de Carvalho A."/>
            <person name="Caspi A."/>
            <person name="Castrezana S."/>
            <person name="Celniker S.E."/>
            <person name="Chang J.L."/>
            <person name="Chapple C."/>
            <person name="Chatterji S."/>
            <person name="Chinwalla A."/>
            <person name="Civetta A."/>
            <person name="Clifton S.W."/>
            <person name="Comeron J.M."/>
            <person name="Costello J.C."/>
            <person name="Coyne J.A."/>
            <person name="Daub J."/>
            <person name="David R.G."/>
            <person name="Delcher A.L."/>
            <person name="Delehaunty K."/>
            <person name="Do C.B."/>
            <person name="Ebling H."/>
            <person name="Edwards K."/>
            <person name="Eickbush T."/>
            <person name="Evans J.D."/>
            <person name="Filipski A."/>
            <person name="Findeiss S."/>
            <person name="Freyhult E."/>
            <person name="Fulton L."/>
            <person name="Fulton R."/>
            <person name="Garcia A.C."/>
            <person name="Gardiner A."/>
            <person name="Garfield D.A."/>
            <person name="Garvin B.E."/>
            <person name="Gibson G."/>
            <person name="Gilbert D."/>
            <person name="Gnerre S."/>
            <person name="Godfrey J."/>
            <person name="Good R."/>
            <person name="Gotea V."/>
            <person name="Gravely B."/>
            <person name="Greenberg A.J."/>
            <person name="Griffiths-Jones S."/>
            <person name="Gross S."/>
            <person name="Guigo R."/>
            <person name="Gustafson E.A."/>
            <person name="Haerty W."/>
            <person name="Hahn M.W."/>
            <person name="Halligan D.L."/>
            <person name="Halpern A.L."/>
            <person name="Halter G.M."/>
            <person name="Han M.V."/>
            <person name="Heger A."/>
            <person name="Hillier L."/>
            <person name="Hinrichs A.S."/>
            <person name="Holmes I."/>
            <person name="Hoskins R.A."/>
            <person name="Hubisz M.J."/>
            <person name="Hultmark D."/>
            <person name="Huntley M.A."/>
            <person name="Jaffe D.B."/>
            <person name="Jagadeeshan S."/>
            <person name="Jeck W.R."/>
            <person name="Johnson J."/>
            <person name="Jones C.D."/>
            <person name="Jordan W.C."/>
            <person name="Karpen G.H."/>
            <person name="Kataoka E."/>
            <person name="Keightley P.D."/>
            <person name="Kheradpour P."/>
            <person name="Kirkness E.F."/>
            <person name="Koerich L.B."/>
            <person name="Kristiansen K."/>
            <person name="Kudrna D."/>
            <person name="Kulathinal R.J."/>
            <person name="Kumar S."/>
            <person name="Kwok R."/>
            <person name="Lander E."/>
            <person name="Langley C.H."/>
            <person name="Lapoint R."/>
            <person name="Lazzaro B.P."/>
            <person name="Lee S.J."/>
            <person name="Levesque L."/>
            <person name="Li R."/>
            <person name="Lin C.F."/>
            <person name="Lin M.F."/>
            <person name="Lindblad-Toh K."/>
            <person name="Llopart A."/>
            <person name="Long M."/>
            <person name="Low L."/>
            <person name="Lozovsky E."/>
            <person name="Lu J."/>
            <person name="Luo M."/>
            <person name="Machado C.A."/>
            <person name="Makalowski W."/>
            <person name="Marzo M."/>
            <person name="Matsuda M."/>
            <person name="Matzkin L."/>
            <person name="McAllister B."/>
            <person name="McBride C.S."/>
            <person name="McKernan B."/>
            <person name="McKernan K."/>
            <person name="Mendez-Lago M."/>
            <person name="Minx P."/>
            <person name="Mollenhauer M.U."/>
            <person name="Montooth K."/>
            <person name="Mount S.M."/>
            <person name="Mu X."/>
            <person name="Myers E."/>
            <person name="Negre B."/>
            <person name="Newfeld S."/>
            <person name="Nielsen R."/>
            <person name="Noor M.A."/>
            <person name="O'Grady P."/>
            <person name="Pachter L."/>
            <person name="Papaceit M."/>
            <person name="Parisi M.J."/>
            <person name="Parisi M."/>
            <person name="Parts L."/>
            <person name="Pedersen J.S."/>
            <person name="Pesole G."/>
            <person name="Phillippy A.M."/>
            <person name="Ponting C.P."/>
            <person name="Pop M."/>
            <person name="Porcelli D."/>
            <person name="Powell J.R."/>
            <person name="Prohaska S."/>
            <person name="Pruitt K."/>
            <person name="Puig M."/>
            <person name="Quesneville H."/>
            <person name="Ram K.R."/>
            <person name="Rand D."/>
            <person name="Rasmussen M.D."/>
            <person name="Reed L.K."/>
            <person name="Reenan R."/>
            <person name="Reily A."/>
            <person name="Remington K.A."/>
            <person name="Rieger T.T."/>
            <person name="Ritchie M.G."/>
            <person name="Robin C."/>
            <person name="Rogers Y.H."/>
            <person name="Rohde C."/>
            <person name="Rozas J."/>
            <person name="Rubenfield M.J."/>
            <person name="Ruiz A."/>
            <person name="Russo S."/>
            <person name="Salzberg S.L."/>
            <person name="Sanchez-Gracia A."/>
            <person name="Saranga D.J."/>
            <person name="Sato H."/>
            <person name="Schaeffer S.W."/>
            <person name="Schatz M.C."/>
            <person name="Schlenke T."/>
            <person name="Schwartz R."/>
            <person name="Segarra C."/>
            <person name="Singh R.S."/>
            <person name="Sirot L."/>
            <person name="Sirota M."/>
            <person name="Sisneros N.B."/>
            <person name="Smith C.D."/>
            <person name="Smith T.F."/>
            <person name="Spieth J."/>
            <person name="Stage D.E."/>
            <person name="Stark A."/>
            <person name="Stephan W."/>
            <person name="Strausberg R.L."/>
            <person name="Strempel S."/>
            <person name="Sturgill D."/>
            <person name="Sutton G."/>
            <person name="Sutton G.G."/>
            <person name="Tao W."/>
            <person name="Teichmann S."/>
            <person name="Tobari Y.N."/>
            <person name="Tomimura Y."/>
            <person name="Tsolas J.M."/>
            <person name="Valente V.L."/>
            <person name="Venter E."/>
            <person name="Venter J.C."/>
            <person name="Vicario S."/>
            <person name="Vieira F.G."/>
            <person name="Vilella A.J."/>
            <person name="Villasante A."/>
            <person name="Walenz B."/>
            <person name="Wang J."/>
            <person name="Wasserman M."/>
            <person name="Watts T."/>
            <person name="Wilson D."/>
            <person name="Wilson R.K."/>
            <person name="Wing R.A."/>
            <person name="Wolfner M.F."/>
            <person name="Wong A."/>
            <person name="Wong G.K."/>
            <person name="Wu C.I."/>
            <person name="Wu G."/>
            <person name="Yamamoto D."/>
            <person name="Yang H.P."/>
            <person name="Yang S.P."/>
            <person name="Yorke J.A."/>
            <person name="Yoshida K."/>
            <person name="Zdobnov E."/>
            <person name="Zhang P."/>
            <person name="Zhang Y."/>
            <person name="Zimin A.V."/>
            <person name="Baldwin J."/>
            <person name="Abdouelleil A."/>
            <person name="Abdulkadir J."/>
            <person name="Abebe A."/>
            <person name="Abera B."/>
            <person name="Abreu J."/>
            <person name="Acer S.C."/>
            <person name="Aftuck L."/>
            <person name="Alexander A."/>
            <person name="An P."/>
            <person name="Anderson E."/>
            <person name="Anderson S."/>
            <person name="Arachi H."/>
            <person name="Azer M."/>
            <person name="Bachantsang P."/>
            <person name="Barry A."/>
            <person name="Bayul T."/>
            <person name="Berlin A."/>
            <person name="Bessette D."/>
            <person name="Bloom T."/>
            <person name="Blye J."/>
            <person name="Boguslavskiy L."/>
            <person name="Bonnet C."/>
            <person name="Boukhgalter B."/>
            <person name="Bourzgui I."/>
            <person name="Brown A."/>
            <person name="Cahill P."/>
            <person name="Channer S."/>
            <person name="Cheshatsang Y."/>
            <person name="Chuda L."/>
            <person name="Citroen M."/>
            <person name="Collymore A."/>
            <person name="Cooke P."/>
            <person name="Costello M."/>
            <person name="D'Aco K."/>
            <person name="Daza R."/>
            <person name="De Haan G."/>
            <person name="DeGray S."/>
            <person name="DeMaso C."/>
            <person name="Dhargay N."/>
            <person name="Dooley K."/>
            <person name="Dooley E."/>
            <person name="Doricent M."/>
            <person name="Dorje P."/>
            <person name="Dorjee K."/>
            <person name="Dupes A."/>
            <person name="Elong R."/>
            <person name="Falk J."/>
            <person name="Farina A."/>
            <person name="Faro S."/>
            <person name="Ferguson D."/>
            <person name="Fisher S."/>
            <person name="Foley C.D."/>
            <person name="Franke A."/>
            <person name="Friedrich D."/>
            <person name="Gadbois L."/>
            <person name="Gearin G."/>
            <person name="Gearin C.R."/>
            <person name="Giannoukos G."/>
            <person name="Goode T."/>
            <person name="Graham J."/>
            <person name="Grandbois E."/>
            <person name="Grewal S."/>
            <person name="Gyaltsen K."/>
            <person name="Hafez N."/>
            <person name="Hagos B."/>
            <person name="Hall J."/>
            <person name="Henson C."/>
            <person name="Hollinger A."/>
            <person name="Honan T."/>
            <person name="Huard M.D."/>
            <person name="Hughes L."/>
            <person name="Hurhula B."/>
            <person name="Husby M.E."/>
            <person name="Kamat A."/>
            <person name="Kanga B."/>
            <person name="Kashin S."/>
            <person name="Khazanovich D."/>
            <person name="Kisner P."/>
            <person name="Lance K."/>
            <person name="Lara M."/>
            <person name="Lee W."/>
            <person name="Lennon N."/>
            <person name="Letendre F."/>
            <person name="LeVine R."/>
            <person name="Lipovsky A."/>
            <person name="Liu X."/>
            <person name="Liu J."/>
            <person name="Liu S."/>
            <person name="Lokyitsang T."/>
            <person name="Lokyitsang Y."/>
            <person name="Lubonja R."/>
            <person name="Lui A."/>
            <person name="MacDonald P."/>
            <person name="Magnisalis V."/>
            <person name="Maru K."/>
            <person name="Matthews C."/>
            <person name="McCusker W."/>
            <person name="McDonough S."/>
            <person name="Mehta T."/>
            <person name="Meldrim J."/>
            <person name="Meneus L."/>
            <person name="Mihai O."/>
            <person name="Mihalev A."/>
            <person name="Mihova T."/>
            <person name="Mittelman R."/>
            <person name="Mlenga V."/>
            <person name="Montmayeur A."/>
            <person name="Mulrain L."/>
            <person name="Navidi A."/>
            <person name="Naylor J."/>
            <person name="Negash T."/>
            <person name="Nguyen T."/>
            <person name="Nguyen N."/>
            <person name="Nicol R."/>
            <person name="Norbu C."/>
            <person name="Norbu N."/>
            <person name="Novod N."/>
            <person name="O'Neill B."/>
            <person name="Osman S."/>
            <person name="Markiewicz E."/>
            <person name="Oyono O.L."/>
            <person name="Patti C."/>
            <person name="Phunkhang P."/>
            <person name="Pierre F."/>
            <person name="Priest M."/>
            <person name="Raghuraman S."/>
            <person name="Rege F."/>
            <person name="Reyes R."/>
            <person name="Rise C."/>
            <person name="Rogov P."/>
            <person name="Ross K."/>
            <person name="Ryan E."/>
            <person name="Settipalli S."/>
            <person name="Shea T."/>
            <person name="Sherpa N."/>
            <person name="Shi L."/>
            <person name="Shih D."/>
            <person name="Sparrow T."/>
            <person name="Spaulding J."/>
            <person name="Stalker J."/>
            <person name="Stange-Thomann N."/>
            <person name="Stavropoulos S."/>
            <person name="Stone C."/>
            <person name="Strader C."/>
            <person name="Tesfaye S."/>
            <person name="Thomson T."/>
            <person name="Thoulutsang Y."/>
            <person name="Thoulutsang D."/>
            <person name="Topham K."/>
            <person name="Topping I."/>
            <person name="Tsamla T."/>
            <person name="Vassiliev H."/>
            <person name="Vo A."/>
            <person name="Wangchuk T."/>
            <person name="Wangdi T."/>
            <person name="Weiand M."/>
            <person name="Wilkinson J."/>
            <person name="Wilson A."/>
            <person name="Yadav S."/>
            <person name="Young G."/>
            <person name="Yu Q."/>
            <person name="Zembek L."/>
            <person name="Zhong D."/>
            <person name="Zimmer A."/>
            <person name="Zwirko Z."/>
            <person name="Jaffe D.B."/>
            <person name="Alvarez P."/>
            <person name="Brockman W."/>
            <person name="Butler J."/>
            <person name="Chin C."/>
            <person name="Gnerre S."/>
            <person name="Grabherr M."/>
            <person name="Kleber M."/>
            <person name="Mauceli E."/>
            <person name="MacCallum I."/>
        </authorList>
    </citation>
    <scope>NUCLEOTIDE SEQUENCE [LARGE SCALE GENOMIC DNA]</scope>
    <source>
        <strain evidence="3">Tucson 15010-1051.87</strain>
    </source>
</reference>
<evidence type="ECO:0000313" key="3">
    <source>
        <dbReference type="Proteomes" id="UP000008792"/>
    </source>
</evidence>
<feature type="region of interest" description="Disordered" evidence="1">
    <location>
        <begin position="250"/>
        <end position="276"/>
    </location>
</feature>
<feature type="compositionally biased region" description="Low complexity" evidence="1">
    <location>
        <begin position="1"/>
        <end position="88"/>
    </location>
</feature>
<dbReference type="AlphaFoldDB" id="B4MFG2"/>
<proteinExistence type="predicted"/>
<dbReference type="eggNOG" id="ENOG502S9IS">
    <property type="taxonomic scope" value="Eukaryota"/>
</dbReference>
<gene>
    <name evidence="2" type="primary">Dvir\GJ15041</name>
    <name evidence="2" type="ORF">Dvir_GJ15041</name>
</gene>
<feature type="region of interest" description="Disordered" evidence="1">
    <location>
        <begin position="582"/>
        <end position="655"/>
    </location>
</feature>
<evidence type="ECO:0000313" key="2">
    <source>
        <dbReference type="EMBL" id="EDW57133.2"/>
    </source>
</evidence>
<organism evidence="2 3">
    <name type="scientific">Drosophila virilis</name>
    <name type="common">Fruit fly</name>
    <dbReference type="NCBI Taxonomy" id="7244"/>
    <lineage>
        <taxon>Eukaryota</taxon>
        <taxon>Metazoa</taxon>
        <taxon>Ecdysozoa</taxon>
        <taxon>Arthropoda</taxon>
        <taxon>Hexapoda</taxon>
        <taxon>Insecta</taxon>
        <taxon>Pterygota</taxon>
        <taxon>Neoptera</taxon>
        <taxon>Endopterygota</taxon>
        <taxon>Diptera</taxon>
        <taxon>Brachycera</taxon>
        <taxon>Muscomorpha</taxon>
        <taxon>Ephydroidea</taxon>
        <taxon>Drosophilidae</taxon>
        <taxon>Drosophila</taxon>
    </lineage>
</organism>
<dbReference type="STRING" id="7244.B4MFG2"/>
<evidence type="ECO:0000256" key="1">
    <source>
        <dbReference type="SAM" id="MobiDB-lite"/>
    </source>
</evidence>
<feature type="region of interest" description="Disordered" evidence="1">
    <location>
        <begin position="523"/>
        <end position="557"/>
    </location>
</feature>
<feature type="compositionally biased region" description="Basic and acidic residues" evidence="1">
    <location>
        <begin position="597"/>
        <end position="614"/>
    </location>
</feature>
<dbReference type="EMBL" id="CH940667">
    <property type="protein sequence ID" value="EDW57133.2"/>
    <property type="molecule type" value="Genomic_DNA"/>
</dbReference>